<evidence type="ECO:0000313" key="1">
    <source>
        <dbReference type="EMBL" id="MEJ7137577.1"/>
    </source>
</evidence>
<sequence length="389" mass="41806">MPQKQPTLRRARPLAVSLTVIAMAGLTGCSSIGKMFDGDEVDYRKQSGSVADLVVPPDLSQLSAEQGFVRENTPIGGAVTLAGPGAQTPAAPGAARATPAVTPAVVGDARLMGQGNLQWVQTSLTPAQTWTALRQFWSDAGFELAVDQPAIGLMETQWKEDRTKIPEDFIRRSIGRFFDSLYSTGQRDKFVVRVEPAPGGGSAVYLTHKGMQEADNSNIVSQADRVVWVPSPRNPQIETEYLRRVLLKLGGGKDVQQAQPVQSDDRGRAAAQPQTLPSGQSGVVLNQPPAQAWRVVGLNIDRSFWQMQSRDEAQGTYSVTPPVEEKGFLSGLFSKDKSLLPKGAQATVRVGPGQIASQAVVTVDARASDGSPVSPELQLRLLQDLFPKE</sequence>
<dbReference type="Proteomes" id="UP001364695">
    <property type="component" value="Unassembled WGS sequence"/>
</dbReference>
<accession>A0ACC6P0F4</accession>
<reference evidence="1" key="1">
    <citation type="submission" date="2023-10" db="EMBL/GenBank/DDBJ databases">
        <title>Amphibacter perezi, gen. nov., sp. nov. a novel taxa of the family Comamonadaceae, class Betaproteobacteria isolated from the skin microbiota of Pelophylax perezi from different populations.</title>
        <authorList>
            <person name="Costa S."/>
            <person name="Proenca D.N."/>
            <person name="Lopes I."/>
            <person name="Morais P.V."/>
        </authorList>
    </citation>
    <scope>NUCLEOTIDE SEQUENCE</scope>
    <source>
        <strain evidence="1">SL12-8</strain>
    </source>
</reference>
<comment type="caution">
    <text evidence="1">The sequence shown here is derived from an EMBL/GenBank/DDBJ whole genome shotgun (WGS) entry which is preliminary data.</text>
</comment>
<organism evidence="1 2">
    <name type="scientific">Amphibiibacter pelophylacis</name>
    <dbReference type="NCBI Taxonomy" id="1799477"/>
    <lineage>
        <taxon>Bacteria</taxon>
        <taxon>Pseudomonadati</taxon>
        <taxon>Pseudomonadota</taxon>
        <taxon>Betaproteobacteria</taxon>
        <taxon>Burkholderiales</taxon>
        <taxon>Sphaerotilaceae</taxon>
        <taxon>Amphibiibacter</taxon>
    </lineage>
</organism>
<evidence type="ECO:0000313" key="2">
    <source>
        <dbReference type="Proteomes" id="UP001364695"/>
    </source>
</evidence>
<proteinExistence type="predicted"/>
<gene>
    <name evidence="1" type="primary">bamC</name>
    <name evidence="1" type="ORF">RV045_03910</name>
</gene>
<protein>
    <submittedName>
        <fullName evidence="1">Outer membrane protein assembly factor BamC</fullName>
    </submittedName>
</protein>
<dbReference type="EMBL" id="JAWDIE010000004">
    <property type="protein sequence ID" value="MEJ7137577.1"/>
    <property type="molecule type" value="Genomic_DNA"/>
</dbReference>
<name>A0ACC6P0F4_9BURK</name>
<keyword evidence="2" id="KW-1185">Reference proteome</keyword>